<dbReference type="SUPFAM" id="SSF52218">
    <property type="entry name" value="Flavoproteins"/>
    <property type="match status" value="1"/>
</dbReference>
<dbReference type="InterPro" id="IPR005025">
    <property type="entry name" value="FMN_Rdtase-like_dom"/>
</dbReference>
<accession>A0ABS8JT46</accession>
<organism evidence="2 3">
    <name type="scientific">Paraburkholderia sejongensis</name>
    <dbReference type="NCBI Taxonomy" id="2886946"/>
    <lineage>
        <taxon>Bacteria</taxon>
        <taxon>Pseudomonadati</taxon>
        <taxon>Pseudomonadota</taxon>
        <taxon>Betaproteobacteria</taxon>
        <taxon>Burkholderiales</taxon>
        <taxon>Burkholderiaceae</taxon>
        <taxon>Paraburkholderia</taxon>
    </lineage>
</organism>
<comment type="caution">
    <text evidence="2">The sequence shown here is derived from an EMBL/GenBank/DDBJ whole genome shotgun (WGS) entry which is preliminary data.</text>
</comment>
<protein>
    <submittedName>
        <fullName evidence="2">NAD(P)H-dependent oxidoreductase</fullName>
    </submittedName>
</protein>
<dbReference type="Gene3D" id="3.40.50.360">
    <property type="match status" value="1"/>
</dbReference>
<dbReference type="Pfam" id="PF03358">
    <property type="entry name" value="FMN_red"/>
    <property type="match status" value="1"/>
</dbReference>
<dbReference type="PANTHER" id="PTHR30543:SF21">
    <property type="entry name" value="NAD(P)H-DEPENDENT FMN REDUCTASE LOT6"/>
    <property type="match status" value="1"/>
</dbReference>
<name>A0ABS8JT46_9BURK</name>
<evidence type="ECO:0000259" key="1">
    <source>
        <dbReference type="Pfam" id="PF03358"/>
    </source>
</evidence>
<sequence>MNRKTIHVIALSGSLRKASTNTALLRAARELAPDGMELEIVELGDLPFFNEDVEKAGVPAAVTALSEKIRRADAVLLATPEYNFSFSGVLKNALDWLSRPSSGAPLAGKPAGIVGAGAGFGTARAQAQLRLVCQALDMVTLNKPEVLVTQTWSRFDAQGRLTDAPTRDVLTAFMARFGDWIELQTRAEQQLKEVVA</sequence>
<dbReference type="RefSeq" id="WP_230509396.1">
    <property type="nucleotide sequence ID" value="NZ_JAJITD010000004.1"/>
</dbReference>
<proteinExistence type="predicted"/>
<dbReference type="InterPro" id="IPR029039">
    <property type="entry name" value="Flavoprotein-like_sf"/>
</dbReference>
<dbReference type="InterPro" id="IPR050712">
    <property type="entry name" value="NAD(P)H-dep_reductase"/>
</dbReference>
<evidence type="ECO:0000313" key="2">
    <source>
        <dbReference type="EMBL" id="MCC8393081.1"/>
    </source>
</evidence>
<dbReference type="Proteomes" id="UP001431019">
    <property type="component" value="Unassembled WGS sequence"/>
</dbReference>
<dbReference type="EMBL" id="JAJITD010000004">
    <property type="protein sequence ID" value="MCC8393081.1"/>
    <property type="molecule type" value="Genomic_DNA"/>
</dbReference>
<gene>
    <name evidence="2" type="ORF">LJ656_10815</name>
</gene>
<keyword evidence="3" id="KW-1185">Reference proteome</keyword>
<reference evidence="2 3" key="1">
    <citation type="submission" date="2021-11" db="EMBL/GenBank/DDBJ databases">
        <authorList>
            <person name="Oh E.-T."/>
            <person name="Kim S.-B."/>
        </authorList>
    </citation>
    <scope>NUCLEOTIDE SEQUENCE [LARGE SCALE GENOMIC DNA]</scope>
    <source>
        <strain evidence="2 3">MMS20-SJTR3</strain>
    </source>
</reference>
<evidence type="ECO:0000313" key="3">
    <source>
        <dbReference type="Proteomes" id="UP001431019"/>
    </source>
</evidence>
<dbReference type="PANTHER" id="PTHR30543">
    <property type="entry name" value="CHROMATE REDUCTASE"/>
    <property type="match status" value="1"/>
</dbReference>
<feature type="domain" description="NADPH-dependent FMN reductase-like" evidence="1">
    <location>
        <begin position="7"/>
        <end position="152"/>
    </location>
</feature>